<dbReference type="GO" id="GO:0005886">
    <property type="term" value="C:plasma membrane"/>
    <property type="evidence" value="ECO:0007669"/>
    <property type="project" value="TreeGrafter"/>
</dbReference>
<dbReference type="SMART" id="SM00315">
    <property type="entry name" value="RGS"/>
    <property type="match status" value="1"/>
</dbReference>
<dbReference type="PRINTS" id="PR01301">
    <property type="entry name" value="RGSPROTEIN"/>
</dbReference>
<feature type="domain" description="RGS" evidence="3">
    <location>
        <begin position="544"/>
        <end position="661"/>
    </location>
</feature>
<keyword evidence="5" id="KW-1185">Reference proteome</keyword>
<dbReference type="InterPro" id="IPR036034">
    <property type="entry name" value="PDZ_sf"/>
</dbReference>
<dbReference type="PROSITE" id="PS50106">
    <property type="entry name" value="PDZ"/>
    <property type="match status" value="1"/>
</dbReference>
<dbReference type="SUPFAM" id="SSF50156">
    <property type="entry name" value="PDZ domain-like"/>
    <property type="match status" value="1"/>
</dbReference>
<gene>
    <name evidence="4" type="primary">Rgs12</name>
    <name evidence="4" type="ORF">T07_4500</name>
</gene>
<dbReference type="Gene3D" id="1.10.167.10">
    <property type="entry name" value="Regulator of G-protein Signalling 4, domain 2"/>
    <property type="match status" value="1"/>
</dbReference>
<evidence type="ECO:0000259" key="2">
    <source>
        <dbReference type="PROSITE" id="PS50106"/>
    </source>
</evidence>
<accession>A0A0V0SJ04</accession>
<dbReference type="InterPro" id="IPR001478">
    <property type="entry name" value="PDZ"/>
</dbReference>
<sequence length="730" mass="80649">LYLVFNVCRVDILVMAAGGAEPRRRVVSLRRGARGFGFNLAEQYPCYLSAVHRGGVADAAGLRFGDLILAVNGVDVQEMSHRDIAEMIARCDSRLVITVQQPPPSTIACSGTALNERRAPCRRYSNFITPIADCLTFESVVEQDIGDRGQGIVSGRTVPKKSTSEPDVLKKHHQSSMIAHTGDDSTTDSSGSEPEPDLLYQAVLVYIGSVPVASQQYSKRKILRSALQTLKAQKARAHTVLLKIYSDHIVAVNSHGLALQQFNNVDVAFVASCPENRQYFCITTLQAANYEKQLRPTSEAVSHVFAVDPELSPHSLHCLYGKRFGIRCNRALGPAGACLEFPALSSPVLRALSSVFNQPKPTLHSTTSTSSAGFFEPNRPFGNLIGSSISTDLVQQHHFSAVDVPSFSGNQLSPRAERLSRQKLSKCSLGTSNLLDALADIHCDHQIPTDCQTERSGTNTNTNTNIQSSTRSHVDNIVQQLDADDDKLKITNQPHSSSHGCQAALNSFESNLNLPLPFDGINASTSFAEDATAAVDRIRQWATNFEALMRDTVGIRFFTDFLTKEFSEENIEFWLACEKYKMMDHSKRKEFGMNMYNVYFSSDSKKQINVDSKTKSLIKNEADGGSFDEAVFIKAQQQIYDLMKFDCYPRFVRSNDFKCLLGGGSSSSADDQSNTCLAESVPENMNRSDQKVALVHSRGRKSLSLFSWKNAFSNRRRSFFDIGKKVTAKH</sequence>
<dbReference type="InterPro" id="IPR011993">
    <property type="entry name" value="PH-like_dom_sf"/>
</dbReference>
<name>A0A0V0SJ04_9BILA</name>
<dbReference type="PANTHER" id="PTHR45945">
    <property type="entry name" value="REGULATOR OF G-PROTEIN SIGNALING LOCO"/>
    <property type="match status" value="1"/>
</dbReference>
<dbReference type="Gene3D" id="2.30.29.30">
    <property type="entry name" value="Pleckstrin-homology domain (PH domain)/Phosphotyrosine-binding domain (PTB)"/>
    <property type="match status" value="1"/>
</dbReference>
<dbReference type="STRING" id="6336.A0A0V0SJ04"/>
<dbReference type="EMBL" id="JYDL01000006">
    <property type="protein sequence ID" value="KRX26657.1"/>
    <property type="molecule type" value="Genomic_DNA"/>
</dbReference>
<dbReference type="Gene3D" id="2.30.42.10">
    <property type="match status" value="1"/>
</dbReference>
<dbReference type="GO" id="GO:0005096">
    <property type="term" value="F:GTPase activator activity"/>
    <property type="evidence" value="ECO:0007669"/>
    <property type="project" value="InterPro"/>
</dbReference>
<feature type="domain" description="PDZ" evidence="2">
    <location>
        <begin position="26"/>
        <end position="103"/>
    </location>
</feature>
<dbReference type="InterPro" id="IPR036305">
    <property type="entry name" value="RGS_sf"/>
</dbReference>
<dbReference type="Pfam" id="PF00615">
    <property type="entry name" value="RGS"/>
    <property type="match status" value="1"/>
</dbReference>
<comment type="caution">
    <text evidence="4">The sequence shown here is derived from an EMBL/GenBank/DDBJ whole genome shotgun (WGS) entry which is preliminary data.</text>
</comment>
<feature type="region of interest" description="Disordered" evidence="1">
    <location>
        <begin position="151"/>
        <end position="194"/>
    </location>
</feature>
<dbReference type="GO" id="GO:0008277">
    <property type="term" value="P:regulation of G protein-coupled receptor signaling pathway"/>
    <property type="evidence" value="ECO:0007669"/>
    <property type="project" value="TreeGrafter"/>
</dbReference>
<dbReference type="SMART" id="SM00228">
    <property type="entry name" value="PDZ"/>
    <property type="match status" value="1"/>
</dbReference>
<organism evidence="4 5">
    <name type="scientific">Trichinella nelsoni</name>
    <dbReference type="NCBI Taxonomy" id="6336"/>
    <lineage>
        <taxon>Eukaryota</taxon>
        <taxon>Metazoa</taxon>
        <taxon>Ecdysozoa</taxon>
        <taxon>Nematoda</taxon>
        <taxon>Enoplea</taxon>
        <taxon>Dorylaimia</taxon>
        <taxon>Trichinellida</taxon>
        <taxon>Trichinellidae</taxon>
        <taxon>Trichinella</taxon>
    </lineage>
</organism>
<dbReference type="AlphaFoldDB" id="A0A0V0SJ04"/>
<evidence type="ECO:0000313" key="4">
    <source>
        <dbReference type="EMBL" id="KRX26657.1"/>
    </source>
</evidence>
<evidence type="ECO:0000256" key="1">
    <source>
        <dbReference type="SAM" id="MobiDB-lite"/>
    </source>
</evidence>
<evidence type="ECO:0000259" key="3">
    <source>
        <dbReference type="PROSITE" id="PS50132"/>
    </source>
</evidence>
<dbReference type="PANTHER" id="PTHR45945:SF3">
    <property type="entry name" value="REGULATOR OF G-PROTEIN SIGNALING LOCO"/>
    <property type="match status" value="1"/>
</dbReference>
<evidence type="ECO:0000313" key="5">
    <source>
        <dbReference type="Proteomes" id="UP000054630"/>
    </source>
</evidence>
<reference evidence="4 5" key="1">
    <citation type="submission" date="2015-01" db="EMBL/GenBank/DDBJ databases">
        <title>Evolution of Trichinella species and genotypes.</title>
        <authorList>
            <person name="Korhonen P.K."/>
            <person name="Edoardo P."/>
            <person name="Giuseppe L.R."/>
            <person name="Gasser R.B."/>
        </authorList>
    </citation>
    <scope>NUCLEOTIDE SEQUENCE [LARGE SCALE GENOMIC DNA]</scope>
    <source>
        <strain evidence="4">ISS37</strain>
    </source>
</reference>
<dbReference type="Pfam" id="PF00595">
    <property type="entry name" value="PDZ"/>
    <property type="match status" value="1"/>
</dbReference>
<dbReference type="InterPro" id="IPR044926">
    <property type="entry name" value="RGS_subdomain_2"/>
</dbReference>
<dbReference type="GO" id="GO:0005737">
    <property type="term" value="C:cytoplasm"/>
    <property type="evidence" value="ECO:0007669"/>
    <property type="project" value="TreeGrafter"/>
</dbReference>
<dbReference type="GO" id="GO:0005634">
    <property type="term" value="C:nucleus"/>
    <property type="evidence" value="ECO:0007669"/>
    <property type="project" value="TreeGrafter"/>
</dbReference>
<dbReference type="Proteomes" id="UP000054630">
    <property type="component" value="Unassembled WGS sequence"/>
</dbReference>
<dbReference type="InterPro" id="IPR046995">
    <property type="entry name" value="RGS10/12/14-like"/>
</dbReference>
<feature type="non-terminal residue" evidence="4">
    <location>
        <position position="730"/>
    </location>
</feature>
<dbReference type="InterPro" id="IPR016137">
    <property type="entry name" value="RGS"/>
</dbReference>
<protein>
    <submittedName>
        <fullName evidence="4">Regulator of G-protein signaling 12</fullName>
    </submittedName>
</protein>
<proteinExistence type="predicted"/>
<feature type="non-terminal residue" evidence="4">
    <location>
        <position position="1"/>
    </location>
</feature>
<dbReference type="PROSITE" id="PS50132">
    <property type="entry name" value="RGS"/>
    <property type="match status" value="1"/>
</dbReference>
<dbReference type="OrthoDB" id="196547at2759"/>
<dbReference type="SUPFAM" id="SSF48097">
    <property type="entry name" value="Regulator of G-protein signaling, RGS"/>
    <property type="match status" value="1"/>
</dbReference>